<dbReference type="InterPro" id="IPR047814">
    <property type="entry name" value="TfpX/TfpZ-like"/>
</dbReference>
<gene>
    <name evidence="2" type="ORF">SAMN05421749_10451</name>
</gene>
<keyword evidence="3" id="KW-1185">Reference proteome</keyword>
<name>A0A1G6KHE0_9GAMM</name>
<sequence>MGPLLCFVVYNESKKSLKFDLGAIIFLQLIALIYGMNFIAAGRPVWIAYNVDQFELIRNNELVINSKEKGTTLFQATWFKPKYVGVQFSTDQKIKSDDMFDEIFNGISIAQKPARYVPFTQVSKMINEKAQELSLLNKYNDPELVWKVIEKNPSATAFVPLKANAIDMTVLINKEKGEVVKIVDLRPWK</sequence>
<keyword evidence="1" id="KW-1133">Transmembrane helix</keyword>
<dbReference type="EMBL" id="FMYK01000004">
    <property type="protein sequence ID" value="SDC29985.1"/>
    <property type="molecule type" value="Genomic_DNA"/>
</dbReference>
<keyword evidence="1" id="KW-0472">Membrane</keyword>
<evidence type="ECO:0000313" key="3">
    <source>
        <dbReference type="Proteomes" id="UP000242317"/>
    </source>
</evidence>
<dbReference type="Proteomes" id="UP000242317">
    <property type="component" value="Unassembled WGS sequence"/>
</dbReference>
<dbReference type="AlphaFoldDB" id="A0A1G6KHE0"/>
<evidence type="ECO:0000256" key="1">
    <source>
        <dbReference type="SAM" id="Phobius"/>
    </source>
</evidence>
<accession>A0A1G6KHE0</accession>
<organism evidence="2 3">
    <name type="scientific">Acinetobacter marinus</name>
    <dbReference type="NCBI Taxonomy" id="281375"/>
    <lineage>
        <taxon>Bacteria</taxon>
        <taxon>Pseudomonadati</taxon>
        <taxon>Pseudomonadota</taxon>
        <taxon>Gammaproteobacteria</taxon>
        <taxon>Moraxellales</taxon>
        <taxon>Moraxellaceae</taxon>
        <taxon>Acinetobacter</taxon>
    </lineage>
</organism>
<evidence type="ECO:0008006" key="4">
    <source>
        <dbReference type="Google" id="ProtNLM"/>
    </source>
</evidence>
<reference evidence="3" key="1">
    <citation type="submission" date="2016-09" db="EMBL/GenBank/DDBJ databases">
        <authorList>
            <person name="Varghese N."/>
            <person name="Submissions S."/>
        </authorList>
    </citation>
    <scope>NUCLEOTIDE SEQUENCE [LARGE SCALE GENOMIC DNA]</scope>
    <source>
        <strain evidence="3">ANC 3699</strain>
    </source>
</reference>
<keyword evidence="1" id="KW-0812">Transmembrane</keyword>
<dbReference type="NCBIfam" id="NF041437">
    <property type="entry name" value="TfpZ"/>
    <property type="match status" value="1"/>
</dbReference>
<evidence type="ECO:0000313" key="2">
    <source>
        <dbReference type="EMBL" id="SDC29985.1"/>
    </source>
</evidence>
<protein>
    <recommendedName>
        <fullName evidence="4">Type IV pilin accessory protein</fullName>
    </recommendedName>
</protein>
<proteinExistence type="predicted"/>
<feature type="transmembrane region" description="Helical" evidence="1">
    <location>
        <begin position="21"/>
        <end position="40"/>
    </location>
</feature>